<keyword evidence="3" id="KW-1185">Reference proteome</keyword>
<keyword evidence="1" id="KW-1133">Transmembrane helix</keyword>
<comment type="caution">
    <text evidence="2">The sequence shown here is derived from an EMBL/GenBank/DDBJ whole genome shotgun (WGS) entry which is preliminary data.</text>
</comment>
<dbReference type="Proteomes" id="UP001055101">
    <property type="component" value="Unassembled WGS sequence"/>
</dbReference>
<accession>A0ABQ4THV8</accession>
<reference evidence="2" key="1">
    <citation type="journal article" date="2021" name="Front. Microbiol.">
        <title>Comprehensive Comparative Genomics and Phenotyping of Methylobacterium Species.</title>
        <authorList>
            <person name="Alessa O."/>
            <person name="Ogura Y."/>
            <person name="Fujitani Y."/>
            <person name="Takami H."/>
            <person name="Hayashi T."/>
            <person name="Sahin N."/>
            <person name="Tani A."/>
        </authorList>
    </citation>
    <scope>NUCLEOTIDE SEQUENCE</scope>
    <source>
        <strain evidence="2">DSM 23674</strain>
    </source>
</reference>
<sequence length="84" mass="7792">MSGRALPFEGLGVLAAPPATAPGGAAPTAVLGVLMGIGLVGGLSLALGATGVLRNIPSIDLDGIVASAVAGEGGQFLSQAVVGG</sequence>
<proteinExistence type="predicted"/>
<protein>
    <submittedName>
        <fullName evidence="2">Uncharacterized protein</fullName>
    </submittedName>
</protein>
<reference evidence="2" key="2">
    <citation type="submission" date="2021-08" db="EMBL/GenBank/DDBJ databases">
        <authorList>
            <person name="Tani A."/>
            <person name="Ola A."/>
            <person name="Ogura Y."/>
            <person name="Katsura K."/>
            <person name="Hayashi T."/>
        </authorList>
    </citation>
    <scope>NUCLEOTIDE SEQUENCE</scope>
    <source>
        <strain evidence="2">DSM 23674</strain>
    </source>
</reference>
<name>A0ABQ4THV8_9HYPH</name>
<evidence type="ECO:0000256" key="1">
    <source>
        <dbReference type="SAM" id="Phobius"/>
    </source>
</evidence>
<gene>
    <name evidence="2" type="ORF">EKPJFOCH_1341</name>
</gene>
<keyword evidence="1" id="KW-0812">Transmembrane</keyword>
<dbReference type="EMBL" id="BPRA01000006">
    <property type="protein sequence ID" value="GJE54856.1"/>
    <property type="molecule type" value="Genomic_DNA"/>
</dbReference>
<evidence type="ECO:0000313" key="3">
    <source>
        <dbReference type="Proteomes" id="UP001055101"/>
    </source>
</evidence>
<evidence type="ECO:0000313" key="2">
    <source>
        <dbReference type="EMBL" id="GJE54856.1"/>
    </source>
</evidence>
<feature type="transmembrane region" description="Helical" evidence="1">
    <location>
        <begin position="29"/>
        <end position="53"/>
    </location>
</feature>
<keyword evidence="1" id="KW-0472">Membrane</keyword>
<organism evidence="2 3">
    <name type="scientific">Methylobacterium thuringiense</name>
    <dbReference type="NCBI Taxonomy" id="1003091"/>
    <lineage>
        <taxon>Bacteria</taxon>
        <taxon>Pseudomonadati</taxon>
        <taxon>Pseudomonadota</taxon>
        <taxon>Alphaproteobacteria</taxon>
        <taxon>Hyphomicrobiales</taxon>
        <taxon>Methylobacteriaceae</taxon>
        <taxon>Methylobacterium</taxon>
    </lineage>
</organism>